<dbReference type="SUPFAM" id="SSF109604">
    <property type="entry name" value="HD-domain/PDEase-like"/>
    <property type="match status" value="1"/>
</dbReference>
<dbReference type="NCBIfam" id="TIGR00277">
    <property type="entry name" value="HDIG"/>
    <property type="match status" value="1"/>
</dbReference>
<dbReference type="CDD" id="cd00077">
    <property type="entry name" value="HDc"/>
    <property type="match status" value="1"/>
</dbReference>
<evidence type="ECO:0000313" key="4">
    <source>
        <dbReference type="Proteomes" id="UP000228859"/>
    </source>
</evidence>
<dbReference type="EMBL" id="DLUI01000061">
    <property type="protein sequence ID" value="DAB38816.1"/>
    <property type="molecule type" value="Genomic_DNA"/>
</dbReference>
<gene>
    <name evidence="3" type="ORF">CFH83_04080</name>
</gene>
<feature type="domain" description="HD-GYP" evidence="2">
    <location>
        <begin position="128"/>
        <end position="317"/>
    </location>
</feature>
<dbReference type="InterPro" id="IPR006675">
    <property type="entry name" value="HDIG_dom"/>
</dbReference>
<dbReference type="RefSeq" id="WP_294893540.1">
    <property type="nucleotide sequence ID" value="NZ_DLUI01000061.1"/>
</dbReference>
<dbReference type="Pfam" id="PF13487">
    <property type="entry name" value="HD_5"/>
    <property type="match status" value="1"/>
</dbReference>
<protein>
    <submittedName>
        <fullName evidence="3">Phosphohydrolase</fullName>
    </submittedName>
</protein>
<dbReference type="AlphaFoldDB" id="A0A2D3WKI3"/>
<dbReference type="Proteomes" id="UP000228859">
    <property type="component" value="Unassembled WGS sequence"/>
</dbReference>
<proteinExistence type="predicted"/>
<evidence type="ECO:0000313" key="3">
    <source>
        <dbReference type="EMBL" id="DAB38816.1"/>
    </source>
</evidence>
<dbReference type="InterPro" id="IPR003607">
    <property type="entry name" value="HD/PDEase_dom"/>
</dbReference>
<comment type="caution">
    <text evidence="3">The sequence shown here is derived from an EMBL/GenBank/DDBJ whole genome shotgun (WGS) entry which is preliminary data.</text>
</comment>
<name>A0A2D3WKI3_9BACT</name>
<dbReference type="GO" id="GO:0016787">
    <property type="term" value="F:hydrolase activity"/>
    <property type="evidence" value="ECO:0007669"/>
    <property type="project" value="UniProtKB-KW"/>
</dbReference>
<sequence length="317" mass="35883">MKQKKYKRIDKRLITEGSQIDFNLFLTNETKNAMTIFLQSDSAVSGDTKVKLREVEMLYISEDEEEQYQSYVNKHLQSIARNSDIPTEQKARLIYEKASETIDAMFSNPESLKNVENTQPVVNNFIDIILNDTSAVESLMKITAHDYYTHTHSINVSIYTLSLGSFLGITGKELEVLGMAAILHDLGKSKIDYEIINKNGKLTDDEFTQMKNHPALGHEIALKLGISDERILTGIRHHHEKIRGGGYPDNLSGEQISQFARIIGVCDVFDALSTKRSYKDPMSSFESLKLMKEQMEGHLDMGLVNAFIKMLHTQGKS</sequence>
<keyword evidence="1" id="KW-0472">Membrane</keyword>
<reference evidence="3 4" key="1">
    <citation type="journal article" date="2017" name="Front. Microbiol.">
        <title>Comparative Genomic Analysis of the Class Epsilonproteobacteria and Proposed Reclassification to Epsilonbacteraeota (phyl. nov.).</title>
        <authorList>
            <person name="Waite D.W."/>
            <person name="Vanwonterghem I."/>
            <person name="Rinke C."/>
            <person name="Parks D.H."/>
            <person name="Zhang Y."/>
            <person name="Takai K."/>
            <person name="Sievert S.M."/>
            <person name="Simon J."/>
            <person name="Campbell B.J."/>
            <person name="Hanson T.E."/>
            <person name="Woyke T."/>
            <person name="Klotz M.G."/>
            <person name="Hugenholtz P."/>
        </authorList>
    </citation>
    <scope>NUCLEOTIDE SEQUENCE [LARGE SCALE GENOMIC DNA]</scope>
    <source>
        <strain evidence="3">UBA12443</strain>
    </source>
</reference>
<dbReference type="PANTHER" id="PTHR43155:SF2">
    <property type="entry name" value="CYCLIC DI-GMP PHOSPHODIESTERASE PA4108"/>
    <property type="match status" value="1"/>
</dbReference>
<accession>A0A2D3WKI3</accession>
<dbReference type="InterPro" id="IPR037522">
    <property type="entry name" value="HD_GYP_dom"/>
</dbReference>
<dbReference type="PROSITE" id="PS51832">
    <property type="entry name" value="HD_GYP"/>
    <property type="match status" value="1"/>
</dbReference>
<dbReference type="SMART" id="SM00471">
    <property type="entry name" value="HDc"/>
    <property type="match status" value="1"/>
</dbReference>
<dbReference type="Gene3D" id="1.10.3210.10">
    <property type="entry name" value="Hypothetical protein af1432"/>
    <property type="match status" value="1"/>
</dbReference>
<dbReference type="PANTHER" id="PTHR43155">
    <property type="entry name" value="CYCLIC DI-GMP PHOSPHODIESTERASE PA4108-RELATED"/>
    <property type="match status" value="1"/>
</dbReference>
<organism evidence="3 4">
    <name type="scientific">Sulfuricurvum kujiense</name>
    <dbReference type="NCBI Taxonomy" id="148813"/>
    <lineage>
        <taxon>Bacteria</taxon>
        <taxon>Pseudomonadati</taxon>
        <taxon>Campylobacterota</taxon>
        <taxon>Epsilonproteobacteria</taxon>
        <taxon>Campylobacterales</taxon>
        <taxon>Sulfurimonadaceae</taxon>
        <taxon>Sulfuricurvum</taxon>
    </lineage>
</organism>
<keyword evidence="3" id="KW-0378">Hydrolase</keyword>
<evidence type="ECO:0000259" key="2">
    <source>
        <dbReference type="PROSITE" id="PS51832"/>
    </source>
</evidence>
<evidence type="ECO:0000256" key="1">
    <source>
        <dbReference type="ARBA" id="ARBA00023136"/>
    </source>
</evidence>